<reference evidence="2 3" key="1">
    <citation type="submission" date="2016-02" db="EMBL/GenBank/DDBJ databases">
        <title>Genome analysis of coral dinoflagellate symbionts highlights evolutionary adaptations to a symbiotic lifestyle.</title>
        <authorList>
            <person name="Aranda M."/>
            <person name="Li Y."/>
            <person name="Liew Y.J."/>
            <person name="Baumgarten S."/>
            <person name="Simakov O."/>
            <person name="Wilson M."/>
            <person name="Piel J."/>
            <person name="Ashoor H."/>
            <person name="Bougouffa S."/>
            <person name="Bajic V.B."/>
            <person name="Ryu T."/>
            <person name="Ravasi T."/>
            <person name="Bayer T."/>
            <person name="Micklem G."/>
            <person name="Kim H."/>
            <person name="Bhak J."/>
            <person name="Lajeunesse T.C."/>
            <person name="Voolstra C.R."/>
        </authorList>
    </citation>
    <scope>NUCLEOTIDE SEQUENCE [LARGE SCALE GENOMIC DNA]</scope>
    <source>
        <strain evidence="2 3">CCMP2467</strain>
    </source>
</reference>
<sequence>MSSLSRRSVFWLRARKRMECEVCVVGLGVSSLPLLKLLQQSNTDFRVVSSTAFGIWEKLTAAGENFDLVTTIESTNYSWWDYDYDFPFYTARGYHDKLLAELTPDLMDRWVRKDVTQVDETGGRYRVWSGDELILTCSKLVHAIGFAPDKNIFSNLSCIANAGRQGGKHFLIFGFSDTTNLYISRLIHAGHRVTLACRHFHVVDKIGSTHGNVGGPFDQYEPMQHWTGSGTLPNVTGILVPLPIHPGSQDFGVACLDIFWNMKSRAALGFLAIAPSPLQCREAVSLLCTCRGVNDDALKLSALWRWYCMSAVRCDAVDASPGNLQLWKQLAILLQGVTQAQHVSTSMPCRWVLDGPADLSCAVKALQDARLVTHACLPYELFLATISGGGGADHLQRLRTRWDTEGHRSNSATCFVGEGFADIGSFKKAGSCLHTREGRIDVQLLFEMQRFKGEESRGVCLAAWPLSEQIGCCWDGTETTPPLLCVSATDGIDLFSTDVFRFEGKPGASRRGTVAYSVDELDLRRELERDKNGGAPDEGAGSVTAHAPLLEGSVNDEFVVEPHAASLDEITSEASERDYAKDVLTMANAFRRFDAGLPVNLLFALYGESRTLLSPRSLGGVEGSESELFDDDSVTSGPLMMGAA</sequence>
<gene>
    <name evidence="2" type="ORF">AK812_SmicGene23718</name>
</gene>
<proteinExistence type="predicted"/>
<evidence type="ECO:0000313" key="2">
    <source>
        <dbReference type="EMBL" id="OLP94273.1"/>
    </source>
</evidence>
<organism evidence="2 3">
    <name type="scientific">Symbiodinium microadriaticum</name>
    <name type="common">Dinoflagellate</name>
    <name type="synonym">Zooxanthella microadriatica</name>
    <dbReference type="NCBI Taxonomy" id="2951"/>
    <lineage>
        <taxon>Eukaryota</taxon>
        <taxon>Sar</taxon>
        <taxon>Alveolata</taxon>
        <taxon>Dinophyceae</taxon>
        <taxon>Suessiales</taxon>
        <taxon>Symbiodiniaceae</taxon>
        <taxon>Symbiodinium</taxon>
    </lineage>
</organism>
<protein>
    <submittedName>
        <fullName evidence="2">Uncharacterized protein</fullName>
    </submittedName>
</protein>
<evidence type="ECO:0000256" key="1">
    <source>
        <dbReference type="SAM" id="MobiDB-lite"/>
    </source>
</evidence>
<feature type="region of interest" description="Disordered" evidence="1">
    <location>
        <begin position="617"/>
        <end position="644"/>
    </location>
</feature>
<dbReference type="AlphaFoldDB" id="A0A1Q9DGJ7"/>
<name>A0A1Q9DGJ7_SYMMI</name>
<comment type="caution">
    <text evidence="2">The sequence shown here is derived from an EMBL/GenBank/DDBJ whole genome shotgun (WGS) entry which is preliminary data.</text>
</comment>
<evidence type="ECO:0000313" key="3">
    <source>
        <dbReference type="Proteomes" id="UP000186817"/>
    </source>
</evidence>
<feature type="compositionally biased region" description="Acidic residues" evidence="1">
    <location>
        <begin position="624"/>
        <end position="633"/>
    </location>
</feature>
<keyword evidence="3" id="KW-1185">Reference proteome</keyword>
<dbReference type="OrthoDB" id="410494at2759"/>
<dbReference type="EMBL" id="LSRX01000549">
    <property type="protein sequence ID" value="OLP94273.1"/>
    <property type="molecule type" value="Genomic_DNA"/>
</dbReference>
<accession>A0A1Q9DGJ7</accession>
<dbReference type="SUPFAM" id="SSF51905">
    <property type="entry name" value="FAD/NAD(P)-binding domain"/>
    <property type="match status" value="1"/>
</dbReference>
<dbReference type="Proteomes" id="UP000186817">
    <property type="component" value="Unassembled WGS sequence"/>
</dbReference>
<dbReference type="InterPro" id="IPR036188">
    <property type="entry name" value="FAD/NAD-bd_sf"/>
</dbReference>